<reference evidence="1 2" key="1">
    <citation type="journal article" date="2019" name="Microbiol. Resour. Announc.">
        <title>Draft Genome Sequence of Comamonas testosteroni TA441, a Bacterium That Has a Cryptic Phenol Degradation Gene Cluster.</title>
        <authorList>
            <person name="Arai H."/>
            <person name="Ishii M."/>
        </authorList>
    </citation>
    <scope>NUCLEOTIDE SEQUENCE [LARGE SCALE GENOMIC DNA]</scope>
    <source>
        <strain evidence="1 2">TA441</strain>
    </source>
</reference>
<proteinExistence type="predicted"/>
<evidence type="ECO:0000313" key="1">
    <source>
        <dbReference type="EMBL" id="GEQ75596.1"/>
    </source>
</evidence>
<name>A0A5A7MD55_COMTE</name>
<dbReference type="Proteomes" id="UP000323105">
    <property type="component" value="Unassembled WGS sequence"/>
</dbReference>
<evidence type="ECO:0000313" key="2">
    <source>
        <dbReference type="Proteomes" id="UP000323105"/>
    </source>
</evidence>
<organism evidence="1 2">
    <name type="scientific">Comamonas testosteroni</name>
    <name type="common">Pseudomonas testosteroni</name>
    <dbReference type="NCBI Taxonomy" id="285"/>
    <lineage>
        <taxon>Bacteria</taxon>
        <taxon>Pseudomonadati</taxon>
        <taxon>Pseudomonadota</taxon>
        <taxon>Betaproteobacteria</taxon>
        <taxon>Burkholderiales</taxon>
        <taxon>Comamonadaceae</taxon>
        <taxon>Comamonas</taxon>
    </lineage>
</organism>
<gene>
    <name evidence="1" type="ORF">CTTA_2601</name>
</gene>
<protein>
    <submittedName>
        <fullName evidence="1">Uncharacterized protein</fullName>
    </submittedName>
</protein>
<sequence length="121" mass="12946">MLEIDQAADALQALQQLFLFLARELQNAQIRVRRAQQLLAPAVAGAGWAFNTDGQGRRLHRAAEKTWGRCKHAKACSAMPPVGAGPGKACVGWRAGGAISEFTCPSCSQVCLDSGIIEGYY</sequence>
<comment type="caution">
    <text evidence="1">The sequence shown here is derived from an EMBL/GenBank/DDBJ whole genome shotgun (WGS) entry which is preliminary data.</text>
</comment>
<dbReference type="AlphaFoldDB" id="A0A5A7MD55"/>
<dbReference type="EMBL" id="BKBW01000004">
    <property type="protein sequence ID" value="GEQ75596.1"/>
    <property type="molecule type" value="Genomic_DNA"/>
</dbReference>
<accession>A0A5A7MD55</accession>